<reference evidence="1 3" key="1">
    <citation type="submission" date="2015-01" db="EMBL/GenBank/DDBJ databases">
        <title>Evolution of Trichinella species and genotypes.</title>
        <authorList>
            <person name="Korhonen P.K."/>
            <person name="Edoardo P."/>
            <person name="Giuseppe L.R."/>
            <person name="Gasser R.B."/>
        </authorList>
    </citation>
    <scope>NUCLEOTIDE SEQUENCE [LARGE SCALE GENOMIC DNA]</scope>
    <source>
        <strain evidence="1">ISS37</strain>
    </source>
</reference>
<dbReference type="AlphaFoldDB" id="A0A0V0RDS3"/>
<sequence length="52" mass="5837">MEKRRTVVLSPERAVSTFGIGLCILKSQRPSFYSPSFFHPTLSEPVSEGNHD</sequence>
<keyword evidence="3" id="KW-1185">Reference proteome</keyword>
<evidence type="ECO:0000313" key="2">
    <source>
        <dbReference type="EMBL" id="KRX16285.1"/>
    </source>
</evidence>
<proteinExistence type="predicted"/>
<dbReference type="Proteomes" id="UP000054630">
    <property type="component" value="Unassembled WGS sequence"/>
</dbReference>
<protein>
    <submittedName>
        <fullName evidence="1">Uncharacterized protein</fullName>
    </submittedName>
</protein>
<dbReference type="EMBL" id="JYDL01000110">
    <property type="protein sequence ID" value="KRX16285.1"/>
    <property type="molecule type" value="Genomic_DNA"/>
</dbReference>
<comment type="caution">
    <text evidence="1">The sequence shown here is derived from an EMBL/GenBank/DDBJ whole genome shotgun (WGS) entry which is preliminary data.</text>
</comment>
<dbReference type="EMBL" id="JYDL01000314">
    <property type="protein sequence ID" value="KRX12619.1"/>
    <property type="molecule type" value="Genomic_DNA"/>
</dbReference>
<evidence type="ECO:0000313" key="1">
    <source>
        <dbReference type="EMBL" id="KRX12619.1"/>
    </source>
</evidence>
<organism evidence="1 3">
    <name type="scientific">Trichinella nelsoni</name>
    <dbReference type="NCBI Taxonomy" id="6336"/>
    <lineage>
        <taxon>Eukaryota</taxon>
        <taxon>Metazoa</taxon>
        <taxon>Ecdysozoa</taxon>
        <taxon>Nematoda</taxon>
        <taxon>Enoplea</taxon>
        <taxon>Dorylaimia</taxon>
        <taxon>Trichinellida</taxon>
        <taxon>Trichinellidae</taxon>
        <taxon>Trichinella</taxon>
    </lineage>
</organism>
<accession>A0A0V0RDS3</accession>
<gene>
    <name evidence="1" type="ORF">T07_7419</name>
    <name evidence="2" type="ORF">T07_7901</name>
</gene>
<name>A0A0V0RDS3_9BILA</name>
<evidence type="ECO:0000313" key="3">
    <source>
        <dbReference type="Proteomes" id="UP000054630"/>
    </source>
</evidence>